<dbReference type="EMBL" id="OV696695">
    <property type="protein sequence ID" value="CAH1238639.1"/>
    <property type="molecule type" value="Genomic_DNA"/>
</dbReference>
<evidence type="ECO:0000256" key="1">
    <source>
        <dbReference type="SAM" id="MobiDB-lite"/>
    </source>
</evidence>
<protein>
    <submittedName>
        <fullName evidence="2">Hypp5614 protein</fullName>
    </submittedName>
</protein>
<sequence length="173" mass="19046">MDSETVETGVSGEDAPAEVSPVPEVGVNGDLDRGEPDGLGEPERAGESSVPDGVVTSSTPESPRIEEDEPESKEAREMIITELKTGQPRASLKKVSCVADGGSYTSIWYRWLPSTILYPHYRHQEPWYRLRFELSDREVVLDRTTGLLLISGTFFHSSLPDQRQVGLVALPYG</sequence>
<gene>
    <name evidence="2" type="primary">Hypp5614</name>
    <name evidence="2" type="ORF">BLAG_LOCUS3151</name>
</gene>
<accession>A0A8J9VQQ7</accession>
<name>A0A8J9VQQ7_BRALA</name>
<proteinExistence type="predicted"/>
<evidence type="ECO:0000313" key="2">
    <source>
        <dbReference type="EMBL" id="CAH1238639.1"/>
    </source>
</evidence>
<feature type="compositionally biased region" description="Basic and acidic residues" evidence="1">
    <location>
        <begin position="30"/>
        <end position="46"/>
    </location>
</feature>
<reference evidence="2" key="1">
    <citation type="submission" date="2022-01" db="EMBL/GenBank/DDBJ databases">
        <authorList>
            <person name="Braso-Vives M."/>
        </authorList>
    </citation>
    <scope>NUCLEOTIDE SEQUENCE</scope>
</reference>
<organism evidence="2 3">
    <name type="scientific">Branchiostoma lanceolatum</name>
    <name type="common">Common lancelet</name>
    <name type="synonym">Amphioxus lanceolatum</name>
    <dbReference type="NCBI Taxonomy" id="7740"/>
    <lineage>
        <taxon>Eukaryota</taxon>
        <taxon>Metazoa</taxon>
        <taxon>Chordata</taxon>
        <taxon>Cephalochordata</taxon>
        <taxon>Leptocardii</taxon>
        <taxon>Amphioxiformes</taxon>
        <taxon>Branchiostomatidae</taxon>
        <taxon>Branchiostoma</taxon>
    </lineage>
</organism>
<feature type="region of interest" description="Disordered" evidence="1">
    <location>
        <begin position="1"/>
        <end position="74"/>
    </location>
</feature>
<keyword evidence="3" id="KW-1185">Reference proteome</keyword>
<evidence type="ECO:0000313" key="3">
    <source>
        <dbReference type="Proteomes" id="UP000838412"/>
    </source>
</evidence>
<dbReference type="AlphaFoldDB" id="A0A8J9VQQ7"/>
<dbReference type="Proteomes" id="UP000838412">
    <property type="component" value="Chromosome 10"/>
</dbReference>
<dbReference type="OrthoDB" id="9989016at2759"/>